<evidence type="ECO:0000313" key="9">
    <source>
        <dbReference type="EMBL" id="MBB3112175.1"/>
    </source>
</evidence>
<reference evidence="9 10" key="1">
    <citation type="submission" date="2020-08" db="EMBL/GenBank/DDBJ databases">
        <title>Genomic Encyclopedia of Type Strains, Phase III (KMG-III): the genomes of soil and plant-associated and newly described type strains.</title>
        <authorList>
            <person name="Whitman W."/>
        </authorList>
    </citation>
    <scope>NUCLEOTIDE SEQUENCE [LARGE SCALE GENOMIC DNA]</scope>
    <source>
        <strain evidence="9 10">CECT 5862</strain>
    </source>
</reference>
<proteinExistence type="inferred from homology"/>
<dbReference type="PANTHER" id="PTHR30269:SF37">
    <property type="entry name" value="MEMBRANE TRANSPORTER PROTEIN"/>
    <property type="match status" value="1"/>
</dbReference>
<feature type="transmembrane region" description="Helical" evidence="8">
    <location>
        <begin position="197"/>
        <end position="214"/>
    </location>
</feature>
<keyword evidence="6 8" id="KW-1133">Transmembrane helix</keyword>
<evidence type="ECO:0000313" key="10">
    <source>
        <dbReference type="Proteomes" id="UP000570361"/>
    </source>
</evidence>
<dbReference type="Pfam" id="PF01925">
    <property type="entry name" value="TauE"/>
    <property type="match status" value="1"/>
</dbReference>
<comment type="caution">
    <text evidence="9">The sequence shown here is derived from an EMBL/GenBank/DDBJ whole genome shotgun (WGS) entry which is preliminary data.</text>
</comment>
<keyword evidence="4 8" id="KW-1003">Cell membrane</keyword>
<keyword evidence="5 8" id="KW-0812">Transmembrane</keyword>
<organism evidence="9 10">
    <name type="scientific">Paenibacillus phyllosphaerae</name>
    <dbReference type="NCBI Taxonomy" id="274593"/>
    <lineage>
        <taxon>Bacteria</taxon>
        <taxon>Bacillati</taxon>
        <taxon>Bacillota</taxon>
        <taxon>Bacilli</taxon>
        <taxon>Bacillales</taxon>
        <taxon>Paenibacillaceae</taxon>
        <taxon>Paenibacillus</taxon>
    </lineage>
</organism>
<gene>
    <name evidence="9" type="ORF">FHS18_004253</name>
</gene>
<keyword evidence="7 8" id="KW-0472">Membrane</keyword>
<evidence type="ECO:0000256" key="5">
    <source>
        <dbReference type="ARBA" id="ARBA00022692"/>
    </source>
</evidence>
<feature type="transmembrane region" description="Helical" evidence="8">
    <location>
        <begin position="226"/>
        <end position="245"/>
    </location>
</feature>
<keyword evidence="3" id="KW-0813">Transport</keyword>
<feature type="transmembrane region" description="Helical" evidence="8">
    <location>
        <begin position="168"/>
        <end position="185"/>
    </location>
</feature>
<sequence length="247" mass="26291">MDEWTWMLLSCVVIFAAGVAQGLTSFGFALIAMPLLAQTLGLQHAVAVVVLLSLLTNISVLAPIWRHVNMRGMWPLIAASLLAAPLGTWLLLAAPAIVLKSAAGLLVAGFALLQLRGIAIPVHNERLSYPLAGALSGLLNGSISFSGPPVALFLAARGMEKHRFRANLTLFALVLNIATLALFVSQDLFAQEELQHVAALLPAMLLGVAAGILLAKRVDENRFKRLILLFLTVSGLWTFLSAIGLST</sequence>
<dbReference type="EMBL" id="JACHXK010000010">
    <property type="protein sequence ID" value="MBB3112175.1"/>
    <property type="molecule type" value="Genomic_DNA"/>
</dbReference>
<accession>A0A7W5B0J2</accession>
<evidence type="ECO:0000256" key="6">
    <source>
        <dbReference type="ARBA" id="ARBA00022989"/>
    </source>
</evidence>
<comment type="similarity">
    <text evidence="2 8">Belongs to the 4-toluene sulfonate uptake permease (TSUP) (TC 2.A.102) family.</text>
</comment>
<keyword evidence="10" id="KW-1185">Reference proteome</keyword>
<dbReference type="RefSeq" id="WP_183602164.1">
    <property type="nucleotide sequence ID" value="NZ_JACHXK010000010.1"/>
</dbReference>
<name>A0A7W5B0J2_9BACL</name>
<comment type="subcellular location">
    <subcellularLocation>
        <location evidence="1 8">Cell membrane</location>
        <topology evidence="1 8">Multi-pass membrane protein</topology>
    </subcellularLocation>
</comment>
<evidence type="ECO:0000256" key="8">
    <source>
        <dbReference type="RuleBase" id="RU363041"/>
    </source>
</evidence>
<protein>
    <recommendedName>
        <fullName evidence="8">Probable membrane transporter protein</fullName>
    </recommendedName>
</protein>
<evidence type="ECO:0000256" key="1">
    <source>
        <dbReference type="ARBA" id="ARBA00004651"/>
    </source>
</evidence>
<feature type="transmembrane region" description="Helical" evidence="8">
    <location>
        <begin position="72"/>
        <end position="92"/>
    </location>
</feature>
<feature type="transmembrane region" description="Helical" evidence="8">
    <location>
        <begin position="134"/>
        <end position="156"/>
    </location>
</feature>
<dbReference type="PANTHER" id="PTHR30269">
    <property type="entry name" value="TRANSMEMBRANE PROTEIN YFCA"/>
    <property type="match status" value="1"/>
</dbReference>
<dbReference type="Proteomes" id="UP000570361">
    <property type="component" value="Unassembled WGS sequence"/>
</dbReference>
<dbReference type="AlphaFoldDB" id="A0A7W5B0J2"/>
<evidence type="ECO:0000256" key="4">
    <source>
        <dbReference type="ARBA" id="ARBA00022475"/>
    </source>
</evidence>
<evidence type="ECO:0000256" key="7">
    <source>
        <dbReference type="ARBA" id="ARBA00023136"/>
    </source>
</evidence>
<dbReference type="GO" id="GO:0005886">
    <property type="term" value="C:plasma membrane"/>
    <property type="evidence" value="ECO:0007669"/>
    <property type="project" value="UniProtKB-SubCell"/>
</dbReference>
<evidence type="ECO:0000256" key="3">
    <source>
        <dbReference type="ARBA" id="ARBA00022448"/>
    </source>
</evidence>
<feature type="transmembrane region" description="Helical" evidence="8">
    <location>
        <begin position="45"/>
        <end position="66"/>
    </location>
</feature>
<dbReference type="InterPro" id="IPR052017">
    <property type="entry name" value="TSUP"/>
</dbReference>
<dbReference type="InterPro" id="IPR002781">
    <property type="entry name" value="TM_pro_TauE-like"/>
</dbReference>
<feature type="transmembrane region" description="Helical" evidence="8">
    <location>
        <begin position="6"/>
        <end position="33"/>
    </location>
</feature>
<evidence type="ECO:0000256" key="2">
    <source>
        <dbReference type="ARBA" id="ARBA00009142"/>
    </source>
</evidence>